<evidence type="ECO:0000259" key="7">
    <source>
        <dbReference type="Pfam" id="PF14693"/>
    </source>
</evidence>
<dbReference type="PANTHER" id="PTHR33284:SF1">
    <property type="entry name" value="RIBOSOMAL PROTEIN L25_GLN-TRNA SYNTHETASE, ANTI-CODON-BINDING DOMAIN-CONTAINING PROTEIN"/>
    <property type="match status" value="1"/>
</dbReference>
<comment type="function">
    <text evidence="5">This is one of the proteins that binds to the 5S RNA in the ribosome where it forms part of the central protuberance.</text>
</comment>
<feature type="domain" description="Large ribosomal subunit protein bL25 beta" evidence="7">
    <location>
        <begin position="105"/>
        <end position="187"/>
    </location>
</feature>
<evidence type="ECO:0000256" key="5">
    <source>
        <dbReference type="HAMAP-Rule" id="MF_01334"/>
    </source>
</evidence>
<dbReference type="Gene3D" id="2.170.120.20">
    <property type="entry name" value="Ribosomal protein L25, beta domain"/>
    <property type="match status" value="1"/>
</dbReference>
<dbReference type="Pfam" id="PF14693">
    <property type="entry name" value="Ribosomal_TL5_C"/>
    <property type="match status" value="1"/>
</dbReference>
<dbReference type="EMBL" id="AP026709">
    <property type="protein sequence ID" value="BDQ38789.1"/>
    <property type="molecule type" value="Genomic_DNA"/>
</dbReference>
<comment type="similarity">
    <text evidence="5">Belongs to the bacterial ribosomal protein bL25 family. CTC subfamily.</text>
</comment>
<dbReference type="PANTHER" id="PTHR33284">
    <property type="entry name" value="RIBOSOMAL PROTEIN L25/GLN-TRNA SYNTHETASE, ANTI-CODON-BINDING DOMAIN-CONTAINING PROTEIN"/>
    <property type="match status" value="1"/>
</dbReference>
<evidence type="ECO:0000256" key="2">
    <source>
        <dbReference type="ARBA" id="ARBA00022884"/>
    </source>
</evidence>
<evidence type="ECO:0000259" key="6">
    <source>
        <dbReference type="Pfam" id="PF01386"/>
    </source>
</evidence>
<evidence type="ECO:0000256" key="3">
    <source>
        <dbReference type="ARBA" id="ARBA00022980"/>
    </source>
</evidence>
<dbReference type="CDD" id="cd00495">
    <property type="entry name" value="Ribosomal_L25_TL5_CTC"/>
    <property type="match status" value="1"/>
</dbReference>
<keyword evidence="1 5" id="KW-0699">rRNA-binding</keyword>
<dbReference type="Pfam" id="PF01386">
    <property type="entry name" value="Ribosomal_L25p"/>
    <property type="match status" value="1"/>
</dbReference>
<evidence type="ECO:0000256" key="1">
    <source>
        <dbReference type="ARBA" id="ARBA00022730"/>
    </source>
</evidence>
<sequence>MADLLKLNVQERTEMGKGPNRRLRTTGMVPGIYYDAKGANIPVKVAMVPLQKAYSALGSAQVFDLVLEKEGKTETIPSLLWRVRNEPVKGVPEHVDFFGVDLDSEIKVSVHFEITGDSKGVKLGGVMELYRDSIEVICKPLEIPSSIVIDITELDIMDSIHIENVEFPEGVTPVFDENYAVVAVQPAREEEEEIGGDEDEAIVTEVVGEDESE</sequence>
<protein>
    <recommendedName>
        <fullName evidence="5">Large ribosomal subunit protein bL25</fullName>
    </recommendedName>
    <alternativeName>
        <fullName evidence="5">General stress protein CTC</fullName>
    </alternativeName>
</protein>
<dbReference type="Gene3D" id="2.40.240.10">
    <property type="entry name" value="Ribosomal Protein L25, Chain P"/>
    <property type="match status" value="1"/>
</dbReference>
<evidence type="ECO:0000256" key="4">
    <source>
        <dbReference type="ARBA" id="ARBA00023274"/>
    </source>
</evidence>
<dbReference type="NCBIfam" id="TIGR00731">
    <property type="entry name" value="bL25_bact_ctc"/>
    <property type="match status" value="1"/>
</dbReference>
<comment type="subunit">
    <text evidence="5">Part of the 50S ribosomal subunit; part of the 5S rRNA/L5/L18/L25 subcomplex. Contacts the 5S rRNA. Binds to the 5S rRNA independently of L5 and L18.</text>
</comment>
<dbReference type="InterPro" id="IPR020930">
    <property type="entry name" value="Ribosomal_uL5_bac-type"/>
</dbReference>
<dbReference type="Proteomes" id="UP001317742">
    <property type="component" value="Chromosome"/>
</dbReference>
<dbReference type="InterPro" id="IPR020056">
    <property type="entry name" value="Rbsml_bL25/Gln-tRNA_synth_N"/>
</dbReference>
<proteinExistence type="inferred from homology"/>
<dbReference type="RefSeq" id="WP_281761282.1">
    <property type="nucleotide sequence ID" value="NZ_AP026709.1"/>
</dbReference>
<dbReference type="InterPro" id="IPR020057">
    <property type="entry name" value="Ribosomal_bL25_b-dom"/>
</dbReference>
<evidence type="ECO:0000313" key="9">
    <source>
        <dbReference type="Proteomes" id="UP001317742"/>
    </source>
</evidence>
<organism evidence="8 9">
    <name type="scientific">Pseudodesulfovibrio nedwellii</name>
    <dbReference type="NCBI Taxonomy" id="2973072"/>
    <lineage>
        <taxon>Bacteria</taxon>
        <taxon>Pseudomonadati</taxon>
        <taxon>Thermodesulfobacteriota</taxon>
        <taxon>Desulfovibrionia</taxon>
        <taxon>Desulfovibrionales</taxon>
        <taxon>Desulfovibrionaceae</taxon>
    </lineage>
</organism>
<dbReference type="InterPro" id="IPR001021">
    <property type="entry name" value="Ribosomal_bL25_long"/>
</dbReference>
<keyword evidence="4 5" id="KW-0687">Ribonucleoprotein</keyword>
<evidence type="ECO:0000313" key="8">
    <source>
        <dbReference type="EMBL" id="BDQ38789.1"/>
    </source>
</evidence>
<accession>A0ABM8B4M4</accession>
<keyword evidence="9" id="KW-1185">Reference proteome</keyword>
<dbReference type="SUPFAM" id="SSF50715">
    <property type="entry name" value="Ribosomal protein L25-like"/>
    <property type="match status" value="1"/>
</dbReference>
<dbReference type="InterPro" id="IPR011035">
    <property type="entry name" value="Ribosomal_bL25/Gln-tRNA_synth"/>
</dbReference>
<gene>
    <name evidence="5 8" type="primary">rplY</name>
    <name evidence="5" type="synonym">ctc</name>
    <name evidence="8" type="ORF">SYK_31490</name>
</gene>
<name>A0ABM8B4M4_9BACT</name>
<dbReference type="InterPro" id="IPR037121">
    <property type="entry name" value="Ribosomal_bL25_C"/>
</dbReference>
<reference evidence="8 9" key="1">
    <citation type="submission" date="2022-08" db="EMBL/GenBank/DDBJ databases">
        <title>Genome Sequence of the sulphate-reducing bacterium, Pseudodesulfovibrio sp. SYK.</title>
        <authorList>
            <person name="Kondo R."/>
            <person name="Kataoka T."/>
        </authorList>
    </citation>
    <scope>NUCLEOTIDE SEQUENCE [LARGE SCALE GENOMIC DNA]</scope>
    <source>
        <strain evidence="8 9">SYK</strain>
    </source>
</reference>
<feature type="domain" description="Large ribosomal subunit protein bL25 L25" evidence="6">
    <location>
        <begin position="7"/>
        <end position="97"/>
    </location>
</feature>
<keyword evidence="3 5" id="KW-0689">Ribosomal protein</keyword>
<keyword evidence="2 5" id="KW-0694">RNA-binding</keyword>
<dbReference type="HAMAP" id="MF_01334">
    <property type="entry name" value="Ribosomal_bL25_CTC"/>
    <property type="match status" value="1"/>
</dbReference>
<dbReference type="GO" id="GO:0005840">
    <property type="term" value="C:ribosome"/>
    <property type="evidence" value="ECO:0007669"/>
    <property type="project" value="UniProtKB-KW"/>
</dbReference>
<dbReference type="InterPro" id="IPR029751">
    <property type="entry name" value="Ribosomal_L25_dom"/>
</dbReference>